<accession>A0ABW0H7Y3</accession>
<name>A0ABW0H7Y3_9HYPH</name>
<dbReference type="EMBL" id="JBHSLV010000019">
    <property type="protein sequence ID" value="MFC5393161.1"/>
    <property type="molecule type" value="Genomic_DNA"/>
</dbReference>
<dbReference type="InterPro" id="IPR053861">
    <property type="entry name" value="Phage_Mu_Gp45_N"/>
</dbReference>
<feature type="domain" description="Bacteriophage Mu Gp45 N-terminal" evidence="1">
    <location>
        <begin position="17"/>
        <end position="81"/>
    </location>
</feature>
<sequence>MSADPETAHAYRGIVARAAVRSTNDKGGSQTATVEVHRHVERSDVEVLGIAGVSSRPAPGGEAIVLAVGADQGDLVALPLQAPGNRMGGLAEGEVAMHNLKGDRVHVKADGSIEATSRKRVKSKVKDATVEVLDDRIIVKLGSAANAPRIVVRPDYVKLRKGDHWLVVKDDGIFCSVAPVVGPDPEPGV</sequence>
<evidence type="ECO:0000259" key="1">
    <source>
        <dbReference type="Pfam" id="PF06890"/>
    </source>
</evidence>
<comment type="caution">
    <text evidence="2">The sequence shown here is derived from an EMBL/GenBank/DDBJ whole genome shotgun (WGS) entry which is preliminary data.</text>
</comment>
<reference evidence="3" key="1">
    <citation type="journal article" date="2019" name="Int. J. Syst. Evol. Microbiol.">
        <title>The Global Catalogue of Microorganisms (GCM) 10K type strain sequencing project: providing services to taxonomists for standard genome sequencing and annotation.</title>
        <authorList>
            <consortium name="The Broad Institute Genomics Platform"/>
            <consortium name="The Broad Institute Genome Sequencing Center for Infectious Disease"/>
            <person name="Wu L."/>
            <person name="Ma J."/>
        </authorList>
    </citation>
    <scope>NUCLEOTIDE SEQUENCE [LARGE SCALE GENOMIC DNA]</scope>
    <source>
        <strain evidence="3">CGMCC 1.16326</strain>
    </source>
</reference>
<dbReference type="Proteomes" id="UP001596104">
    <property type="component" value="Unassembled WGS sequence"/>
</dbReference>
<evidence type="ECO:0000313" key="3">
    <source>
        <dbReference type="Proteomes" id="UP001596104"/>
    </source>
</evidence>
<proteinExistence type="predicted"/>
<keyword evidence="3" id="KW-1185">Reference proteome</keyword>
<gene>
    <name evidence="2" type="ORF">ACFPPC_11000</name>
</gene>
<protein>
    <submittedName>
        <fullName evidence="2">Phage baseplate assembly protein</fullName>
    </submittedName>
</protein>
<dbReference type="RefSeq" id="WP_377008118.1">
    <property type="nucleotide sequence ID" value="NZ_JBHSLV010000019.1"/>
</dbReference>
<dbReference type="Pfam" id="PF06890">
    <property type="entry name" value="Phage_Mu_Gp45"/>
    <property type="match status" value="1"/>
</dbReference>
<evidence type="ECO:0000313" key="2">
    <source>
        <dbReference type="EMBL" id="MFC5393161.1"/>
    </source>
</evidence>
<organism evidence="2 3">
    <name type="scientific">Bosea vestrisii</name>
    <dbReference type="NCBI Taxonomy" id="151416"/>
    <lineage>
        <taxon>Bacteria</taxon>
        <taxon>Pseudomonadati</taxon>
        <taxon>Pseudomonadota</taxon>
        <taxon>Alphaproteobacteria</taxon>
        <taxon>Hyphomicrobiales</taxon>
        <taxon>Boseaceae</taxon>
        <taxon>Bosea</taxon>
    </lineage>
</organism>